<evidence type="ECO:0000256" key="1">
    <source>
        <dbReference type="SAM" id="MobiDB-lite"/>
    </source>
</evidence>
<feature type="compositionally biased region" description="Low complexity" evidence="1">
    <location>
        <begin position="1"/>
        <end position="15"/>
    </location>
</feature>
<name>A0ABD2VVC4_9HYME</name>
<sequence length="118" mass="13064">MATWSSSGSSSSSSSEPRRPGCNRTGAHVYSAHAYKQRRRCITTAAAATATTTRDDVFFIRAQGAPARRATQGAMSKEKRNKCYIVDRLVSAKCSSLHRPPLIRQESRGLREKSHFFT</sequence>
<comment type="caution">
    <text evidence="2">The sequence shown here is derived from an EMBL/GenBank/DDBJ whole genome shotgun (WGS) entry which is preliminary data.</text>
</comment>
<gene>
    <name evidence="2" type="ORF">TKK_019775</name>
</gene>
<dbReference type="AlphaFoldDB" id="A0ABD2VVC4"/>
<accession>A0ABD2VVC4</accession>
<evidence type="ECO:0000313" key="2">
    <source>
        <dbReference type="EMBL" id="KAL3384465.1"/>
    </source>
</evidence>
<protein>
    <submittedName>
        <fullName evidence="2">Uncharacterized protein</fullName>
    </submittedName>
</protein>
<reference evidence="2 3" key="1">
    <citation type="journal article" date="2024" name="bioRxiv">
        <title>A reference genome for Trichogramma kaykai: A tiny desert-dwelling parasitoid wasp with competing sex-ratio distorters.</title>
        <authorList>
            <person name="Culotta J."/>
            <person name="Lindsey A.R."/>
        </authorList>
    </citation>
    <scope>NUCLEOTIDE SEQUENCE [LARGE SCALE GENOMIC DNA]</scope>
    <source>
        <strain evidence="2 3">KSX58</strain>
    </source>
</reference>
<dbReference type="Proteomes" id="UP001627154">
    <property type="component" value="Unassembled WGS sequence"/>
</dbReference>
<dbReference type="EMBL" id="JBJJXI010000172">
    <property type="protein sequence ID" value="KAL3384465.1"/>
    <property type="molecule type" value="Genomic_DNA"/>
</dbReference>
<organism evidence="2 3">
    <name type="scientific">Trichogramma kaykai</name>
    <dbReference type="NCBI Taxonomy" id="54128"/>
    <lineage>
        <taxon>Eukaryota</taxon>
        <taxon>Metazoa</taxon>
        <taxon>Ecdysozoa</taxon>
        <taxon>Arthropoda</taxon>
        <taxon>Hexapoda</taxon>
        <taxon>Insecta</taxon>
        <taxon>Pterygota</taxon>
        <taxon>Neoptera</taxon>
        <taxon>Endopterygota</taxon>
        <taxon>Hymenoptera</taxon>
        <taxon>Apocrita</taxon>
        <taxon>Proctotrupomorpha</taxon>
        <taxon>Chalcidoidea</taxon>
        <taxon>Trichogrammatidae</taxon>
        <taxon>Trichogramma</taxon>
    </lineage>
</organism>
<evidence type="ECO:0000313" key="3">
    <source>
        <dbReference type="Proteomes" id="UP001627154"/>
    </source>
</evidence>
<proteinExistence type="predicted"/>
<feature type="region of interest" description="Disordered" evidence="1">
    <location>
        <begin position="1"/>
        <end position="25"/>
    </location>
</feature>
<keyword evidence="3" id="KW-1185">Reference proteome</keyword>